<dbReference type="PROSITE" id="PS50994">
    <property type="entry name" value="INTEGRASE"/>
    <property type="match status" value="1"/>
</dbReference>
<sequence>MTTPWEVMCTDLMGPRSQHLEANTNGSWSLLINALKLYPLTTATSSKIVDKVNEVACRFGHPSKIISDNSPQFVSTIYKEFCAKRHITVGSTSTYHPQANPTEHANRDIKMMLAIYTDVHSQWPRYLNEFAYAQRTDKSEATGYSPLHLNTGRTIPLPFDPRIVTGNRRLDLNNPEAFVNDLMDTLRRAHQDMYQKVADNYERHRRIHENKYYICEFQKMDLVWKKTHILSNADKVITSGFSPKRDGSWEIVEVHGGGAYKLRRVSDGKIERSINIKDLSPYILEYPVKQWVQDQTVGTDVPHETPKWMEVVKPPTTIPNSVVVPNSIESEDDEPMEVDPPPVVPSNEESNAGEPLTTLPTTIPTVSRHRERRQKAKSRREQVLVPYKKAKRIRKRNTKYDDDYVTLLESMITIV</sequence>
<name>T1IPZ5_STRMM</name>
<feature type="region of interest" description="Disordered" evidence="1">
    <location>
        <begin position="331"/>
        <end position="360"/>
    </location>
</feature>
<dbReference type="PhylomeDB" id="T1IPZ5"/>
<dbReference type="Gene3D" id="3.30.420.10">
    <property type="entry name" value="Ribonuclease H-like superfamily/Ribonuclease H"/>
    <property type="match status" value="1"/>
</dbReference>
<accession>T1IPZ5</accession>
<dbReference type="OMA" id="YERHRRI"/>
<protein>
    <recommendedName>
        <fullName evidence="2">Integrase catalytic domain-containing protein</fullName>
    </recommendedName>
</protein>
<dbReference type="PANTHER" id="PTHR37984:SF5">
    <property type="entry name" value="PROTEIN NYNRIN-LIKE"/>
    <property type="match status" value="1"/>
</dbReference>
<evidence type="ECO:0000256" key="1">
    <source>
        <dbReference type="SAM" id="MobiDB-lite"/>
    </source>
</evidence>
<dbReference type="GO" id="GO:0003676">
    <property type="term" value="F:nucleic acid binding"/>
    <property type="evidence" value="ECO:0007669"/>
    <property type="project" value="InterPro"/>
</dbReference>
<evidence type="ECO:0000313" key="4">
    <source>
        <dbReference type="Proteomes" id="UP000014500"/>
    </source>
</evidence>
<dbReference type="HOGENOM" id="CLU_662805_0_0_1"/>
<dbReference type="PANTHER" id="PTHR37984">
    <property type="entry name" value="PROTEIN CBG26694"/>
    <property type="match status" value="1"/>
</dbReference>
<dbReference type="GO" id="GO:0015074">
    <property type="term" value="P:DNA integration"/>
    <property type="evidence" value="ECO:0007669"/>
    <property type="project" value="InterPro"/>
</dbReference>
<dbReference type="eggNOG" id="KOG0017">
    <property type="taxonomic scope" value="Eukaryota"/>
</dbReference>
<dbReference type="SUPFAM" id="SSF53098">
    <property type="entry name" value="Ribonuclease H-like"/>
    <property type="match status" value="1"/>
</dbReference>
<dbReference type="EnsemblMetazoa" id="SMAR003101-RA">
    <property type="protein sequence ID" value="SMAR003101-PA"/>
    <property type="gene ID" value="SMAR003101"/>
</dbReference>
<feature type="domain" description="Integrase catalytic" evidence="2">
    <location>
        <begin position="1"/>
        <end position="154"/>
    </location>
</feature>
<dbReference type="EMBL" id="JH431271">
    <property type="status" value="NOT_ANNOTATED_CDS"/>
    <property type="molecule type" value="Genomic_DNA"/>
</dbReference>
<dbReference type="InterPro" id="IPR050951">
    <property type="entry name" value="Retrovirus_Pol_polyprotein"/>
</dbReference>
<dbReference type="AlphaFoldDB" id="T1IPZ5"/>
<keyword evidence="4" id="KW-1185">Reference proteome</keyword>
<dbReference type="InterPro" id="IPR001584">
    <property type="entry name" value="Integrase_cat-core"/>
</dbReference>
<dbReference type="InterPro" id="IPR012337">
    <property type="entry name" value="RNaseH-like_sf"/>
</dbReference>
<proteinExistence type="predicted"/>
<reference evidence="3" key="2">
    <citation type="submission" date="2015-02" db="UniProtKB">
        <authorList>
            <consortium name="EnsemblMetazoa"/>
        </authorList>
    </citation>
    <scope>IDENTIFICATION</scope>
</reference>
<dbReference type="STRING" id="126957.T1IPZ5"/>
<organism evidence="3 4">
    <name type="scientific">Strigamia maritima</name>
    <name type="common">European centipede</name>
    <name type="synonym">Geophilus maritimus</name>
    <dbReference type="NCBI Taxonomy" id="126957"/>
    <lineage>
        <taxon>Eukaryota</taxon>
        <taxon>Metazoa</taxon>
        <taxon>Ecdysozoa</taxon>
        <taxon>Arthropoda</taxon>
        <taxon>Myriapoda</taxon>
        <taxon>Chilopoda</taxon>
        <taxon>Pleurostigmophora</taxon>
        <taxon>Geophilomorpha</taxon>
        <taxon>Linotaeniidae</taxon>
        <taxon>Strigamia</taxon>
    </lineage>
</organism>
<evidence type="ECO:0000313" key="3">
    <source>
        <dbReference type="EnsemblMetazoa" id="SMAR003101-PA"/>
    </source>
</evidence>
<reference evidence="4" key="1">
    <citation type="submission" date="2011-05" db="EMBL/GenBank/DDBJ databases">
        <authorList>
            <person name="Richards S.R."/>
            <person name="Qu J."/>
            <person name="Jiang H."/>
            <person name="Jhangiani S.N."/>
            <person name="Agravi P."/>
            <person name="Goodspeed R."/>
            <person name="Gross S."/>
            <person name="Mandapat C."/>
            <person name="Jackson L."/>
            <person name="Mathew T."/>
            <person name="Pu L."/>
            <person name="Thornton R."/>
            <person name="Saada N."/>
            <person name="Wilczek-Boney K.B."/>
            <person name="Lee S."/>
            <person name="Kovar C."/>
            <person name="Wu Y."/>
            <person name="Scherer S.E."/>
            <person name="Worley K.C."/>
            <person name="Muzny D.M."/>
            <person name="Gibbs R."/>
        </authorList>
    </citation>
    <scope>NUCLEOTIDE SEQUENCE</scope>
    <source>
        <strain evidence="4">Brora</strain>
    </source>
</reference>
<dbReference type="Proteomes" id="UP000014500">
    <property type="component" value="Unassembled WGS sequence"/>
</dbReference>
<dbReference type="InterPro" id="IPR036397">
    <property type="entry name" value="RNaseH_sf"/>
</dbReference>
<evidence type="ECO:0000259" key="2">
    <source>
        <dbReference type="PROSITE" id="PS50994"/>
    </source>
</evidence>